<sequence length="469" mass="52780">MNSSMALQTHGSALNSSICFLPSSANPPSKIFVHDFFASPSNIIKHSANSLQASRRLQPCLASNNNQEAYRPVANFAPTIWKDPNIFNSEIPHSEIESNDKLAEELKQQVKEMLIASASDPTDKVCLIDSICRLVLLLCFGFLDNMATKCLVGVFNKFKESNGMFKENVSSDVRGLLSLYEPTHLRVHGEDILEEGLDFTTTLLKSLAKTSPDHLAKHIIDALEVPFHRDDTYDAYGTLEELQLFTTAIQRWDINAVGTLPNYMKLLYTTLLNFYDELEDEESKEGRSYCVSCMKDTIRDLLKVSLLEAEWFRKGFVPPFEERLNSELAPAGSISFYAATYFVGMGAVGIKEFEWLKSGPKIVRAAYIIGRLQMSKRGDMLASTVECCMKEYDISKEETVEKFKRIMSDGWKDLNKECMKPTAVSSKVLITLVNSARVIEILYKEKDGVTCPEALKDYITKLIIHPIPI</sequence>
<accession>A0ACC1BY72</accession>
<protein>
    <submittedName>
        <fullName evidence="1">Uncharacterized protein</fullName>
    </submittedName>
</protein>
<comment type="caution">
    <text evidence="1">The sequence shown here is derived from an EMBL/GenBank/DDBJ whole genome shotgun (WGS) entry which is preliminary data.</text>
</comment>
<evidence type="ECO:0000313" key="1">
    <source>
        <dbReference type="EMBL" id="KAJ0104689.1"/>
    </source>
</evidence>
<dbReference type="EMBL" id="CM047898">
    <property type="protein sequence ID" value="KAJ0104689.1"/>
    <property type="molecule type" value="Genomic_DNA"/>
</dbReference>
<dbReference type="Proteomes" id="UP001164250">
    <property type="component" value="Chromosome 2"/>
</dbReference>
<keyword evidence="2" id="KW-1185">Reference proteome</keyword>
<name>A0ACC1BY72_9ROSI</name>
<reference evidence="2" key="1">
    <citation type="journal article" date="2023" name="G3 (Bethesda)">
        <title>Genome assembly and association tests identify interacting loci associated with vigor, precocity, and sex in interspecific pistachio rootstocks.</title>
        <authorList>
            <person name="Palmer W."/>
            <person name="Jacygrad E."/>
            <person name="Sagayaradj S."/>
            <person name="Cavanaugh K."/>
            <person name="Han R."/>
            <person name="Bertier L."/>
            <person name="Beede B."/>
            <person name="Kafkas S."/>
            <person name="Golino D."/>
            <person name="Preece J."/>
            <person name="Michelmore R."/>
        </authorList>
    </citation>
    <scope>NUCLEOTIDE SEQUENCE [LARGE SCALE GENOMIC DNA]</scope>
</reference>
<gene>
    <name evidence="1" type="ORF">Patl1_19299</name>
</gene>
<proteinExistence type="predicted"/>
<organism evidence="1 2">
    <name type="scientific">Pistacia atlantica</name>
    <dbReference type="NCBI Taxonomy" id="434234"/>
    <lineage>
        <taxon>Eukaryota</taxon>
        <taxon>Viridiplantae</taxon>
        <taxon>Streptophyta</taxon>
        <taxon>Embryophyta</taxon>
        <taxon>Tracheophyta</taxon>
        <taxon>Spermatophyta</taxon>
        <taxon>Magnoliopsida</taxon>
        <taxon>eudicotyledons</taxon>
        <taxon>Gunneridae</taxon>
        <taxon>Pentapetalae</taxon>
        <taxon>rosids</taxon>
        <taxon>malvids</taxon>
        <taxon>Sapindales</taxon>
        <taxon>Anacardiaceae</taxon>
        <taxon>Pistacia</taxon>
    </lineage>
</organism>
<evidence type="ECO:0000313" key="2">
    <source>
        <dbReference type="Proteomes" id="UP001164250"/>
    </source>
</evidence>